<dbReference type="FunFam" id="3.30.40.10:FF:000187">
    <property type="entry name" value="E3 ubiquitin-protein ligase ATL6"/>
    <property type="match status" value="1"/>
</dbReference>
<dbReference type="GO" id="GO:0008270">
    <property type="term" value="F:zinc ion binding"/>
    <property type="evidence" value="ECO:0007669"/>
    <property type="project" value="UniProtKB-KW"/>
</dbReference>
<evidence type="ECO:0000256" key="2">
    <source>
        <dbReference type="ARBA" id="ARBA00004167"/>
    </source>
</evidence>
<keyword evidence="11 15" id="KW-1133">Transmembrane helix</keyword>
<comment type="caution">
    <text evidence="17">The sequence shown here is derived from an EMBL/GenBank/DDBJ whole genome shotgun (WGS) entry which is preliminary data.</text>
</comment>
<evidence type="ECO:0000256" key="8">
    <source>
        <dbReference type="ARBA" id="ARBA00022771"/>
    </source>
</evidence>
<dbReference type="Pfam" id="PF13639">
    <property type="entry name" value="zf-RING_2"/>
    <property type="match status" value="1"/>
</dbReference>
<evidence type="ECO:0000313" key="17">
    <source>
        <dbReference type="EMBL" id="KAK6786852.1"/>
    </source>
</evidence>
<dbReference type="InterPro" id="IPR013083">
    <property type="entry name" value="Znf_RING/FYVE/PHD"/>
</dbReference>
<keyword evidence="10" id="KW-0862">Zinc</keyword>
<keyword evidence="12 15" id="KW-0472">Membrane</keyword>
<dbReference type="CDD" id="cd16461">
    <property type="entry name" value="RING-H2_EL5-like"/>
    <property type="match status" value="1"/>
</dbReference>
<dbReference type="InterPro" id="IPR044600">
    <property type="entry name" value="ATL1/ATL16-like"/>
</dbReference>
<feature type="domain" description="RING-type" evidence="16">
    <location>
        <begin position="116"/>
        <end position="158"/>
    </location>
</feature>
<evidence type="ECO:0000256" key="5">
    <source>
        <dbReference type="ARBA" id="ARBA00022679"/>
    </source>
</evidence>
<accession>A0AAN8YBX6</accession>
<keyword evidence="18" id="KW-1185">Reference proteome</keyword>
<evidence type="ECO:0000256" key="14">
    <source>
        <dbReference type="PROSITE-ProRule" id="PRU00175"/>
    </source>
</evidence>
<dbReference type="SUPFAM" id="SSF57850">
    <property type="entry name" value="RING/U-box"/>
    <property type="match status" value="1"/>
</dbReference>
<evidence type="ECO:0000256" key="4">
    <source>
        <dbReference type="ARBA" id="ARBA00012483"/>
    </source>
</evidence>
<evidence type="ECO:0000256" key="13">
    <source>
        <dbReference type="ARBA" id="ARBA00024209"/>
    </source>
</evidence>
<evidence type="ECO:0000256" key="7">
    <source>
        <dbReference type="ARBA" id="ARBA00022723"/>
    </source>
</evidence>
<comment type="catalytic activity">
    <reaction evidence="1">
        <text>S-ubiquitinyl-[E2 ubiquitin-conjugating enzyme]-L-cysteine + [acceptor protein]-L-lysine = [E2 ubiquitin-conjugating enzyme]-L-cysteine + N(6)-ubiquitinyl-[acceptor protein]-L-lysine.</text>
        <dbReference type="EC" id="2.3.2.27"/>
    </reaction>
</comment>
<feature type="transmembrane region" description="Helical" evidence="15">
    <location>
        <begin position="21"/>
        <end position="42"/>
    </location>
</feature>
<keyword evidence="8 14" id="KW-0863">Zinc-finger</keyword>
<dbReference type="EMBL" id="JBANQN010000006">
    <property type="protein sequence ID" value="KAK6786852.1"/>
    <property type="molecule type" value="Genomic_DNA"/>
</dbReference>
<keyword evidence="9" id="KW-0833">Ubl conjugation pathway</keyword>
<sequence>MESLSPMRSPPGSSSHAGFPIIVIAIIGIVATGLLLVSYYIFVIKCCLNWHRIDLLRRFSFSRRQSVVDPSTVYSPALENRGLEESVIRSIPIFEYKKREGKDAIIEERRRSSCECAVCLNDFQDNEKLRIIPSCAHIFHIDCIDVWLQKNANCPICRTNISSTKIPYPNDNFTGRDEDYVVIEIAENNPTLSGHRNNGSNFSRNLISSMGDECIDIRKKDEDFAVQHIRRSFSMDSAADRQLYLTVQQIVQQQRQVPDVSPCESSSARVVKRSFFSFGHGRGSRNAVLPIHWEP</sequence>
<gene>
    <name evidence="17" type="ORF">RDI58_015377</name>
</gene>
<dbReference type="GO" id="GO:0061630">
    <property type="term" value="F:ubiquitin protein ligase activity"/>
    <property type="evidence" value="ECO:0007669"/>
    <property type="project" value="UniProtKB-EC"/>
</dbReference>
<dbReference type="GO" id="GO:0016567">
    <property type="term" value="P:protein ubiquitination"/>
    <property type="evidence" value="ECO:0007669"/>
    <property type="project" value="InterPro"/>
</dbReference>
<evidence type="ECO:0000256" key="12">
    <source>
        <dbReference type="ARBA" id="ARBA00023136"/>
    </source>
</evidence>
<keyword evidence="7" id="KW-0479">Metal-binding</keyword>
<dbReference type="SMART" id="SM00184">
    <property type="entry name" value="RING"/>
    <property type="match status" value="1"/>
</dbReference>
<keyword evidence="5" id="KW-0808">Transferase</keyword>
<dbReference type="GO" id="GO:0016020">
    <property type="term" value="C:membrane"/>
    <property type="evidence" value="ECO:0007669"/>
    <property type="project" value="UniProtKB-SubCell"/>
</dbReference>
<evidence type="ECO:0000256" key="3">
    <source>
        <dbReference type="ARBA" id="ARBA00004906"/>
    </source>
</evidence>
<proteinExistence type="inferred from homology"/>
<dbReference type="Proteomes" id="UP001371456">
    <property type="component" value="Unassembled WGS sequence"/>
</dbReference>
<dbReference type="PANTHER" id="PTHR46913:SF9">
    <property type="entry name" value="RING-TYPE E3 UBIQUITIN TRANSFERASE"/>
    <property type="match status" value="1"/>
</dbReference>
<evidence type="ECO:0000256" key="1">
    <source>
        <dbReference type="ARBA" id="ARBA00000900"/>
    </source>
</evidence>
<evidence type="ECO:0000256" key="10">
    <source>
        <dbReference type="ARBA" id="ARBA00022833"/>
    </source>
</evidence>
<evidence type="ECO:0000256" key="15">
    <source>
        <dbReference type="SAM" id="Phobius"/>
    </source>
</evidence>
<comment type="pathway">
    <text evidence="3">Protein modification; protein ubiquitination.</text>
</comment>
<evidence type="ECO:0000256" key="11">
    <source>
        <dbReference type="ARBA" id="ARBA00022989"/>
    </source>
</evidence>
<dbReference type="PANTHER" id="PTHR46913">
    <property type="entry name" value="RING-H2 FINGER PROTEIN ATL16"/>
    <property type="match status" value="1"/>
</dbReference>
<evidence type="ECO:0000259" key="16">
    <source>
        <dbReference type="PROSITE" id="PS50089"/>
    </source>
</evidence>
<dbReference type="Gene3D" id="3.30.40.10">
    <property type="entry name" value="Zinc/RING finger domain, C3HC4 (zinc finger)"/>
    <property type="match status" value="1"/>
</dbReference>
<evidence type="ECO:0000256" key="6">
    <source>
        <dbReference type="ARBA" id="ARBA00022692"/>
    </source>
</evidence>
<evidence type="ECO:0000256" key="9">
    <source>
        <dbReference type="ARBA" id="ARBA00022786"/>
    </source>
</evidence>
<comment type="similarity">
    <text evidence="13">Belongs to the RING-type zinc finger family. ATL subfamily.</text>
</comment>
<evidence type="ECO:0000313" key="18">
    <source>
        <dbReference type="Proteomes" id="UP001371456"/>
    </source>
</evidence>
<name>A0AAN8YBX6_SOLBU</name>
<protein>
    <recommendedName>
        <fullName evidence="4">RING-type E3 ubiquitin transferase</fullName>
        <ecNumber evidence="4">2.3.2.27</ecNumber>
    </recommendedName>
</protein>
<dbReference type="EC" id="2.3.2.27" evidence="4"/>
<organism evidence="17 18">
    <name type="scientific">Solanum bulbocastanum</name>
    <name type="common">Wild potato</name>
    <dbReference type="NCBI Taxonomy" id="147425"/>
    <lineage>
        <taxon>Eukaryota</taxon>
        <taxon>Viridiplantae</taxon>
        <taxon>Streptophyta</taxon>
        <taxon>Embryophyta</taxon>
        <taxon>Tracheophyta</taxon>
        <taxon>Spermatophyta</taxon>
        <taxon>Magnoliopsida</taxon>
        <taxon>eudicotyledons</taxon>
        <taxon>Gunneridae</taxon>
        <taxon>Pentapetalae</taxon>
        <taxon>asterids</taxon>
        <taxon>lamiids</taxon>
        <taxon>Solanales</taxon>
        <taxon>Solanaceae</taxon>
        <taxon>Solanoideae</taxon>
        <taxon>Solaneae</taxon>
        <taxon>Solanum</taxon>
    </lineage>
</organism>
<dbReference type="PROSITE" id="PS50089">
    <property type="entry name" value="ZF_RING_2"/>
    <property type="match status" value="1"/>
</dbReference>
<keyword evidence="6 15" id="KW-0812">Transmembrane</keyword>
<dbReference type="InterPro" id="IPR001841">
    <property type="entry name" value="Znf_RING"/>
</dbReference>
<dbReference type="AlphaFoldDB" id="A0AAN8YBX6"/>
<comment type="subcellular location">
    <subcellularLocation>
        <location evidence="2">Membrane</location>
        <topology evidence="2">Single-pass membrane protein</topology>
    </subcellularLocation>
</comment>
<reference evidence="17 18" key="1">
    <citation type="submission" date="2024-02" db="EMBL/GenBank/DDBJ databases">
        <title>de novo genome assembly of Solanum bulbocastanum strain 11H21.</title>
        <authorList>
            <person name="Hosaka A.J."/>
        </authorList>
    </citation>
    <scope>NUCLEOTIDE SEQUENCE [LARGE SCALE GENOMIC DNA]</scope>
    <source>
        <tissue evidence="17">Young leaves</tissue>
    </source>
</reference>